<dbReference type="Gene3D" id="1.20.120.1630">
    <property type="match status" value="1"/>
</dbReference>
<dbReference type="InterPro" id="IPR010721">
    <property type="entry name" value="UstE-like"/>
</dbReference>
<dbReference type="Pfam" id="PF06966">
    <property type="entry name" value="DUF1295"/>
    <property type="match status" value="1"/>
</dbReference>
<gene>
    <name evidence="2" type="ORF">Ocin01_13810</name>
</gene>
<protein>
    <submittedName>
        <fullName evidence="2">Uncharacterized protein</fullName>
    </submittedName>
</protein>
<evidence type="ECO:0000313" key="3">
    <source>
        <dbReference type="Proteomes" id="UP000094527"/>
    </source>
</evidence>
<feature type="transmembrane region" description="Helical" evidence="1">
    <location>
        <begin position="12"/>
        <end position="31"/>
    </location>
</feature>
<dbReference type="OMA" id="VWWGIFI"/>
<sequence>MGSVWDGDNLALCALVTVCMQLSFFAVAAWFKFDKVTDFAGGTNFLVLALLTLFLSGTYEARQLAVTICVTLWSVRLSGFLLYRILLIGKDDRFDGKRENFLQFLFFWIFQMLWVFIVSLPVIFINSPRLLPTSLSFPSGWDIAGLLLFILGLLIETIADFQKFFFKQDPSNRGEWCQVGLWSWSRHPNYFGEMVIWWGAFLQGISVYKTWEYVAVLSPLFTMSILLFLSGLPLLEKTADKKFGTRKDYQEYKRRVSPLVLLPPALYSSLPDCLKTSLFCEFPFYNRINYEKHSDTENE</sequence>
<name>A0A1D2MIR4_ORCCI</name>
<keyword evidence="1" id="KW-1133">Transmembrane helix</keyword>
<dbReference type="AlphaFoldDB" id="A0A1D2MIR4"/>
<reference evidence="2 3" key="1">
    <citation type="journal article" date="2016" name="Genome Biol. Evol.">
        <title>Gene Family Evolution Reflects Adaptation to Soil Environmental Stressors in the Genome of the Collembolan Orchesella cincta.</title>
        <authorList>
            <person name="Faddeeva-Vakhrusheva A."/>
            <person name="Derks M.F."/>
            <person name="Anvar S.Y."/>
            <person name="Agamennone V."/>
            <person name="Suring W."/>
            <person name="Smit S."/>
            <person name="van Straalen N.M."/>
            <person name="Roelofs D."/>
        </authorList>
    </citation>
    <scope>NUCLEOTIDE SEQUENCE [LARGE SCALE GENOMIC DNA]</scope>
    <source>
        <tissue evidence="2">Mixed pool</tissue>
    </source>
</reference>
<dbReference type="OrthoDB" id="67965at2759"/>
<feature type="transmembrane region" description="Helical" evidence="1">
    <location>
        <begin position="65"/>
        <end position="89"/>
    </location>
</feature>
<keyword evidence="1" id="KW-0472">Membrane</keyword>
<feature type="transmembrane region" description="Helical" evidence="1">
    <location>
        <begin position="214"/>
        <end position="235"/>
    </location>
</feature>
<comment type="caution">
    <text evidence="2">The sequence shown here is derived from an EMBL/GenBank/DDBJ whole genome shotgun (WGS) entry which is preliminary data.</text>
</comment>
<organism evidence="2 3">
    <name type="scientific">Orchesella cincta</name>
    <name type="common">Springtail</name>
    <name type="synonym">Podura cincta</name>
    <dbReference type="NCBI Taxonomy" id="48709"/>
    <lineage>
        <taxon>Eukaryota</taxon>
        <taxon>Metazoa</taxon>
        <taxon>Ecdysozoa</taxon>
        <taxon>Arthropoda</taxon>
        <taxon>Hexapoda</taxon>
        <taxon>Collembola</taxon>
        <taxon>Entomobryomorpha</taxon>
        <taxon>Entomobryoidea</taxon>
        <taxon>Orchesellidae</taxon>
        <taxon>Orchesellinae</taxon>
        <taxon>Orchesella</taxon>
    </lineage>
</organism>
<keyword evidence="1" id="KW-0812">Transmembrane</keyword>
<feature type="transmembrane region" description="Helical" evidence="1">
    <location>
        <begin position="43"/>
        <end position="59"/>
    </location>
</feature>
<evidence type="ECO:0000313" key="2">
    <source>
        <dbReference type="EMBL" id="ODM92869.1"/>
    </source>
</evidence>
<feature type="transmembrane region" description="Helical" evidence="1">
    <location>
        <begin position="143"/>
        <end position="161"/>
    </location>
</feature>
<feature type="transmembrane region" description="Helical" evidence="1">
    <location>
        <begin position="101"/>
        <end position="123"/>
    </location>
</feature>
<dbReference type="PROSITE" id="PS50244">
    <property type="entry name" value="S5A_REDUCTASE"/>
    <property type="match status" value="1"/>
</dbReference>
<keyword evidence="3" id="KW-1185">Reference proteome</keyword>
<accession>A0A1D2MIR4</accession>
<dbReference type="PANTHER" id="PTHR32251:SF15">
    <property type="entry name" value="3-OXO-5-ALPHA-STEROID 4-DEHYDROGENASE (DUF1295)"/>
    <property type="match status" value="1"/>
</dbReference>
<dbReference type="Proteomes" id="UP000094527">
    <property type="component" value="Unassembled WGS sequence"/>
</dbReference>
<dbReference type="EMBL" id="LJIJ01001130">
    <property type="protein sequence ID" value="ODM92869.1"/>
    <property type="molecule type" value="Genomic_DNA"/>
</dbReference>
<proteinExistence type="predicted"/>
<evidence type="ECO:0000256" key="1">
    <source>
        <dbReference type="SAM" id="Phobius"/>
    </source>
</evidence>
<dbReference type="GO" id="GO:0016020">
    <property type="term" value="C:membrane"/>
    <property type="evidence" value="ECO:0007669"/>
    <property type="project" value="TreeGrafter"/>
</dbReference>
<dbReference type="PANTHER" id="PTHR32251">
    <property type="entry name" value="3-OXO-5-ALPHA-STEROID 4-DEHYDROGENASE"/>
    <property type="match status" value="1"/>
</dbReference>